<proteinExistence type="predicted"/>
<name>A0A922I9E3_DERFA</name>
<dbReference type="Proteomes" id="UP000790347">
    <property type="component" value="Unassembled WGS sequence"/>
</dbReference>
<reference evidence="1" key="2">
    <citation type="journal article" date="2022" name="Res Sq">
        <title>Comparative Genomics Reveals Insights into the Divergent Evolution of Astigmatic Mites and Household Pest Adaptations.</title>
        <authorList>
            <person name="Xiong Q."/>
            <person name="Wan A.T.-Y."/>
            <person name="Liu X.-Y."/>
            <person name="Fung C.S.-H."/>
            <person name="Xiao X."/>
            <person name="Malainual N."/>
            <person name="Hou J."/>
            <person name="Wang L."/>
            <person name="Wang M."/>
            <person name="Yang K."/>
            <person name="Cui Y."/>
            <person name="Leung E."/>
            <person name="Nong W."/>
            <person name="Shin S.-K."/>
            <person name="Au S."/>
            <person name="Jeong K.Y."/>
            <person name="Chew F.T."/>
            <person name="Hui J."/>
            <person name="Leung T.F."/>
            <person name="Tungtrongchitr A."/>
            <person name="Zhong N."/>
            <person name="Liu Z."/>
            <person name="Tsui S."/>
        </authorList>
    </citation>
    <scope>NUCLEOTIDE SEQUENCE</scope>
    <source>
        <strain evidence="1">Derf</strain>
        <tissue evidence="1">Whole organism</tissue>
    </source>
</reference>
<gene>
    <name evidence="1" type="ORF">DERF_000083</name>
</gene>
<keyword evidence="2" id="KW-1185">Reference proteome</keyword>
<reference evidence="1" key="1">
    <citation type="submission" date="2013-05" db="EMBL/GenBank/DDBJ databases">
        <authorList>
            <person name="Yim A.K.Y."/>
            <person name="Chan T.F."/>
            <person name="Ji K.M."/>
            <person name="Liu X.Y."/>
            <person name="Zhou J.W."/>
            <person name="Li R.Q."/>
            <person name="Yang K.Y."/>
            <person name="Li J."/>
            <person name="Li M."/>
            <person name="Law P.T.W."/>
            <person name="Wu Y.L."/>
            <person name="Cai Z.L."/>
            <person name="Qin H."/>
            <person name="Bao Y."/>
            <person name="Leung R.K.K."/>
            <person name="Ng P.K.S."/>
            <person name="Zou J."/>
            <person name="Zhong X.J."/>
            <person name="Ran P.X."/>
            <person name="Zhong N.S."/>
            <person name="Liu Z.G."/>
            <person name="Tsui S.K.W."/>
        </authorList>
    </citation>
    <scope>NUCLEOTIDE SEQUENCE</scope>
    <source>
        <strain evidence="1">Derf</strain>
        <tissue evidence="1">Whole organism</tissue>
    </source>
</reference>
<sequence length="60" mass="7373">MIRVSMEIHSFDRNICELRNHIRRAKKNFSFQFKINVFFSFDLEKNFQFHVYAKICEVAK</sequence>
<protein>
    <submittedName>
        <fullName evidence="1">Uncharacterized protein</fullName>
    </submittedName>
</protein>
<dbReference type="EMBL" id="ASGP02000001">
    <property type="protein sequence ID" value="KAH9525960.1"/>
    <property type="molecule type" value="Genomic_DNA"/>
</dbReference>
<dbReference type="AlphaFoldDB" id="A0A922I9E3"/>
<accession>A0A922I9E3</accession>
<comment type="caution">
    <text evidence="1">The sequence shown here is derived from an EMBL/GenBank/DDBJ whole genome shotgun (WGS) entry which is preliminary data.</text>
</comment>
<evidence type="ECO:0000313" key="2">
    <source>
        <dbReference type="Proteomes" id="UP000790347"/>
    </source>
</evidence>
<evidence type="ECO:0000313" key="1">
    <source>
        <dbReference type="EMBL" id="KAH9525960.1"/>
    </source>
</evidence>
<organism evidence="1 2">
    <name type="scientific">Dermatophagoides farinae</name>
    <name type="common">American house dust mite</name>
    <dbReference type="NCBI Taxonomy" id="6954"/>
    <lineage>
        <taxon>Eukaryota</taxon>
        <taxon>Metazoa</taxon>
        <taxon>Ecdysozoa</taxon>
        <taxon>Arthropoda</taxon>
        <taxon>Chelicerata</taxon>
        <taxon>Arachnida</taxon>
        <taxon>Acari</taxon>
        <taxon>Acariformes</taxon>
        <taxon>Sarcoptiformes</taxon>
        <taxon>Astigmata</taxon>
        <taxon>Psoroptidia</taxon>
        <taxon>Analgoidea</taxon>
        <taxon>Pyroglyphidae</taxon>
        <taxon>Dermatophagoidinae</taxon>
        <taxon>Dermatophagoides</taxon>
    </lineage>
</organism>